<dbReference type="AlphaFoldDB" id="A0A6N7R358"/>
<evidence type="ECO:0000313" key="2">
    <source>
        <dbReference type="Proteomes" id="UP000435187"/>
    </source>
</evidence>
<dbReference type="Proteomes" id="UP000435187">
    <property type="component" value="Unassembled WGS sequence"/>
</dbReference>
<comment type="caution">
    <text evidence="1">The sequence shown here is derived from an EMBL/GenBank/DDBJ whole genome shotgun (WGS) entry which is preliminary data.</text>
</comment>
<gene>
    <name evidence="1" type="ORF">GH885_09725</name>
</gene>
<protein>
    <submittedName>
        <fullName evidence="1">Uncharacterized protein</fullName>
    </submittedName>
</protein>
<evidence type="ECO:0000313" key="1">
    <source>
        <dbReference type="EMBL" id="MRI66626.1"/>
    </source>
</evidence>
<accession>A0A6N7R358</accession>
<reference evidence="1 2" key="1">
    <citation type="submission" date="2019-10" db="EMBL/GenBank/DDBJ databases">
        <title>Gracilibacillus salitolerans sp. nov., a moderate halophile isolated from a saline soil in northwest China.</title>
        <authorList>
            <person name="Gan L."/>
        </authorList>
    </citation>
    <scope>NUCLEOTIDE SEQUENCE [LARGE SCALE GENOMIC DNA]</scope>
    <source>
        <strain evidence="1 2">TP2-8</strain>
    </source>
</reference>
<proteinExistence type="predicted"/>
<keyword evidence="2" id="KW-1185">Reference proteome</keyword>
<name>A0A6N7R358_9BACI</name>
<organism evidence="1 2">
    <name type="scientific">Gracilibacillus thailandensis</name>
    <dbReference type="NCBI Taxonomy" id="563735"/>
    <lineage>
        <taxon>Bacteria</taxon>
        <taxon>Bacillati</taxon>
        <taxon>Bacillota</taxon>
        <taxon>Bacilli</taxon>
        <taxon>Bacillales</taxon>
        <taxon>Bacillaceae</taxon>
        <taxon>Gracilibacillus</taxon>
    </lineage>
</organism>
<dbReference type="EMBL" id="WJEE01000018">
    <property type="protein sequence ID" value="MRI66626.1"/>
    <property type="molecule type" value="Genomic_DNA"/>
</dbReference>
<sequence>MKVRGVIVQKKIKYNLNEESLNFILLFEKSVSSGKVFSKKELVELFIESSFYDDVINTYYETAIYKAIWWAVKRSGSWKMNRGSYTKIYI</sequence>